<accession>M7BNM0</accession>
<feature type="transmembrane region" description="Helical" evidence="1">
    <location>
        <begin position="78"/>
        <end position="97"/>
    </location>
</feature>
<protein>
    <submittedName>
        <fullName evidence="2">Uncharacterized protein</fullName>
    </submittedName>
</protein>
<evidence type="ECO:0000313" key="2">
    <source>
        <dbReference type="EMBL" id="EMP29787.1"/>
    </source>
</evidence>
<evidence type="ECO:0000256" key="1">
    <source>
        <dbReference type="SAM" id="Phobius"/>
    </source>
</evidence>
<dbReference type="Proteomes" id="UP000031443">
    <property type="component" value="Unassembled WGS sequence"/>
</dbReference>
<keyword evidence="3" id="KW-1185">Reference proteome</keyword>
<reference evidence="3" key="1">
    <citation type="journal article" date="2013" name="Nat. Genet.">
        <title>The draft genomes of soft-shell turtle and green sea turtle yield insights into the development and evolution of the turtle-specific body plan.</title>
        <authorList>
            <person name="Wang Z."/>
            <person name="Pascual-Anaya J."/>
            <person name="Zadissa A."/>
            <person name="Li W."/>
            <person name="Niimura Y."/>
            <person name="Huang Z."/>
            <person name="Li C."/>
            <person name="White S."/>
            <person name="Xiong Z."/>
            <person name="Fang D."/>
            <person name="Wang B."/>
            <person name="Ming Y."/>
            <person name="Chen Y."/>
            <person name="Zheng Y."/>
            <person name="Kuraku S."/>
            <person name="Pignatelli M."/>
            <person name="Herrero J."/>
            <person name="Beal K."/>
            <person name="Nozawa M."/>
            <person name="Li Q."/>
            <person name="Wang J."/>
            <person name="Zhang H."/>
            <person name="Yu L."/>
            <person name="Shigenobu S."/>
            <person name="Wang J."/>
            <person name="Liu J."/>
            <person name="Flicek P."/>
            <person name="Searle S."/>
            <person name="Wang J."/>
            <person name="Kuratani S."/>
            <person name="Yin Y."/>
            <person name="Aken B."/>
            <person name="Zhang G."/>
            <person name="Irie N."/>
        </authorList>
    </citation>
    <scope>NUCLEOTIDE SEQUENCE [LARGE SCALE GENOMIC DNA]</scope>
</reference>
<organism evidence="2 3">
    <name type="scientific">Chelonia mydas</name>
    <name type="common">Green sea-turtle</name>
    <name type="synonym">Chelonia agassizi</name>
    <dbReference type="NCBI Taxonomy" id="8469"/>
    <lineage>
        <taxon>Eukaryota</taxon>
        <taxon>Metazoa</taxon>
        <taxon>Chordata</taxon>
        <taxon>Craniata</taxon>
        <taxon>Vertebrata</taxon>
        <taxon>Euteleostomi</taxon>
        <taxon>Archelosauria</taxon>
        <taxon>Testudinata</taxon>
        <taxon>Testudines</taxon>
        <taxon>Cryptodira</taxon>
        <taxon>Durocryptodira</taxon>
        <taxon>Americhelydia</taxon>
        <taxon>Chelonioidea</taxon>
        <taxon>Cheloniidae</taxon>
        <taxon>Chelonia</taxon>
    </lineage>
</organism>
<sequence length="144" mass="15980">MGASGSGAGTYWMPLPAAPIGLEQRTAAIGSHHWPNLRRGRHSPGLFRTTLSALSYPVLYQPCLFLSRRHTMAIMEPVQLTITAAVVSIVNTSRIILEYMRNRAKRRQHKEAFDEDMDTDIPESTGCGNWDIMAAVGLVDTVER</sequence>
<keyword evidence="1" id="KW-0472">Membrane</keyword>
<dbReference type="EMBL" id="KB554125">
    <property type="protein sequence ID" value="EMP29787.1"/>
    <property type="molecule type" value="Genomic_DNA"/>
</dbReference>
<proteinExistence type="predicted"/>
<keyword evidence="1" id="KW-0812">Transmembrane</keyword>
<dbReference type="AlphaFoldDB" id="M7BNM0"/>
<evidence type="ECO:0000313" key="3">
    <source>
        <dbReference type="Proteomes" id="UP000031443"/>
    </source>
</evidence>
<keyword evidence="1" id="KW-1133">Transmembrane helix</keyword>
<name>M7BNM0_CHEMY</name>
<gene>
    <name evidence="2" type="ORF">UY3_13090</name>
</gene>